<keyword evidence="5" id="KW-1003">Cell membrane</keyword>
<dbReference type="FunFam" id="1.20.140.150:FF:000001">
    <property type="entry name" value="Claudin"/>
    <property type="match status" value="1"/>
</dbReference>
<feature type="transmembrane region" description="Helical" evidence="11">
    <location>
        <begin position="161"/>
        <end position="184"/>
    </location>
</feature>
<dbReference type="Gene3D" id="1.20.140.150">
    <property type="match status" value="1"/>
</dbReference>
<organism evidence="12">
    <name type="scientific">Petromyzon marinus</name>
    <name type="common">Sea lamprey</name>
    <dbReference type="NCBI Taxonomy" id="7757"/>
    <lineage>
        <taxon>Eukaryota</taxon>
        <taxon>Metazoa</taxon>
        <taxon>Chordata</taxon>
        <taxon>Craniata</taxon>
        <taxon>Vertebrata</taxon>
        <taxon>Cyclostomata</taxon>
        <taxon>Hyperoartia</taxon>
        <taxon>Petromyzontiformes</taxon>
        <taxon>Petromyzontidae</taxon>
        <taxon>Petromyzon</taxon>
    </lineage>
</organism>
<keyword evidence="4" id="KW-0796">Tight junction</keyword>
<keyword evidence="13" id="KW-1185">Reference proteome</keyword>
<keyword evidence="9 11" id="KW-0472">Membrane</keyword>
<dbReference type="Ensembl" id="ENSPMAT00000001243.1">
    <property type="protein sequence ID" value="ENSPMAP00000001238.1"/>
    <property type="gene ID" value="ENSPMAG00000001107.1"/>
</dbReference>
<evidence type="ECO:0000313" key="14">
    <source>
        <dbReference type="RefSeq" id="XP_032816424.1"/>
    </source>
</evidence>
<dbReference type="GeneID" id="116945884"/>
<evidence type="ECO:0000256" key="11">
    <source>
        <dbReference type="SAM" id="Phobius"/>
    </source>
</evidence>
<feature type="region of interest" description="Disordered" evidence="10">
    <location>
        <begin position="189"/>
        <end position="217"/>
    </location>
</feature>
<reference evidence="12" key="2">
    <citation type="submission" date="2025-05" db="UniProtKB">
        <authorList>
            <consortium name="Ensembl"/>
        </authorList>
    </citation>
    <scope>IDENTIFICATION</scope>
</reference>
<dbReference type="Pfam" id="PF00822">
    <property type="entry name" value="PMP22_Claudin"/>
    <property type="match status" value="1"/>
</dbReference>
<evidence type="ECO:0000313" key="12">
    <source>
        <dbReference type="Ensembl" id="ENSPMAP00000001238.1"/>
    </source>
</evidence>
<keyword evidence="7" id="KW-0965">Cell junction</keyword>
<dbReference type="GeneTree" id="ENSGT00940000158624"/>
<reference evidence="14" key="1">
    <citation type="submission" date="2025-04" db="UniProtKB">
        <authorList>
            <consortium name="RefSeq"/>
        </authorList>
    </citation>
    <scope>IDENTIFICATION</scope>
    <source>
        <tissue evidence="14">Sperm</tissue>
    </source>
</reference>
<name>S4R7Q8_PETMA</name>
<protein>
    <submittedName>
        <fullName evidence="12">Claudin 19</fullName>
    </submittedName>
    <submittedName>
        <fullName evidence="14">Claudin-19-like</fullName>
    </submittedName>
</protein>
<accession>S4R7Q8</accession>
<feature type="transmembrane region" description="Helical" evidence="11">
    <location>
        <begin position="79"/>
        <end position="97"/>
    </location>
</feature>
<evidence type="ECO:0000256" key="2">
    <source>
        <dbReference type="ARBA" id="ARBA00004651"/>
    </source>
</evidence>
<dbReference type="GO" id="GO:0005198">
    <property type="term" value="F:structural molecule activity"/>
    <property type="evidence" value="ECO:0007669"/>
    <property type="project" value="InterPro"/>
</dbReference>
<gene>
    <name evidence="12 14" type="primary">LOC116945884</name>
</gene>
<comment type="subcellular location">
    <subcellularLocation>
        <location evidence="1">Cell junction</location>
        <location evidence="1">Tight junction</location>
    </subcellularLocation>
    <subcellularLocation>
        <location evidence="2">Cell membrane</location>
        <topology evidence="2">Multi-pass membrane protein</topology>
    </subcellularLocation>
</comment>
<dbReference type="Proteomes" id="UP001318040">
    <property type="component" value="Chromosome 2"/>
</dbReference>
<evidence type="ECO:0000256" key="9">
    <source>
        <dbReference type="ARBA" id="ARBA00023136"/>
    </source>
</evidence>
<evidence type="ECO:0000256" key="4">
    <source>
        <dbReference type="ARBA" id="ARBA00022427"/>
    </source>
</evidence>
<dbReference type="STRING" id="7757.ENSPMAP00000001238"/>
<dbReference type="HOGENOM" id="CLU_076370_1_2_1"/>
<evidence type="ECO:0000256" key="10">
    <source>
        <dbReference type="SAM" id="MobiDB-lite"/>
    </source>
</evidence>
<evidence type="ECO:0000256" key="6">
    <source>
        <dbReference type="ARBA" id="ARBA00022692"/>
    </source>
</evidence>
<feature type="transmembrane region" description="Helical" evidence="11">
    <location>
        <begin position="118"/>
        <end position="141"/>
    </location>
</feature>
<dbReference type="RefSeq" id="XP_032816424.1">
    <property type="nucleotide sequence ID" value="XM_032960533.1"/>
</dbReference>
<dbReference type="PRINTS" id="PR01077">
    <property type="entry name" value="CLAUDIN"/>
</dbReference>
<evidence type="ECO:0000256" key="1">
    <source>
        <dbReference type="ARBA" id="ARBA00004435"/>
    </source>
</evidence>
<sequence>MANSGLQMLGYALGMCGWIAIIAATALPQWKTSAYAGEVIITAVSIYEGLFMSCASQSTGQIQCKVFDSLLALPTRVQIARALMICSIVVGLFALGVSAVGMKCTRMGADNKARKNRIAIIGGVVFLVAGLLCLIATSYYASDIAREFYSPNTPVQARYEFGQALFVGWAGACLVLMGGSFLCCSCNSKSSGKTSRPRGPPRRGPPSSTGSAQKEYV</sequence>
<evidence type="ECO:0000256" key="8">
    <source>
        <dbReference type="ARBA" id="ARBA00022989"/>
    </source>
</evidence>
<dbReference type="GO" id="GO:0005886">
    <property type="term" value="C:plasma membrane"/>
    <property type="evidence" value="ECO:0007669"/>
    <property type="project" value="UniProtKB-SubCell"/>
</dbReference>
<dbReference type="OMA" id="LAFIHQW"/>
<evidence type="ECO:0000256" key="3">
    <source>
        <dbReference type="ARBA" id="ARBA00008295"/>
    </source>
</evidence>
<evidence type="ECO:0000256" key="5">
    <source>
        <dbReference type="ARBA" id="ARBA00022475"/>
    </source>
</evidence>
<dbReference type="KEGG" id="pmrn:116945884"/>
<proteinExistence type="inferred from homology"/>
<dbReference type="OrthoDB" id="10025519at2759"/>
<keyword evidence="6 11" id="KW-0812">Transmembrane</keyword>
<dbReference type="AlphaFoldDB" id="S4R7Q8"/>
<evidence type="ECO:0000313" key="13">
    <source>
        <dbReference type="Proteomes" id="UP001318040"/>
    </source>
</evidence>
<evidence type="ECO:0000256" key="7">
    <source>
        <dbReference type="ARBA" id="ARBA00022949"/>
    </source>
</evidence>
<keyword evidence="8 11" id="KW-1133">Transmembrane helix</keyword>
<dbReference type="InterPro" id="IPR004031">
    <property type="entry name" value="PMP22/EMP/MP20/Claudin"/>
</dbReference>
<comment type="similarity">
    <text evidence="3">Belongs to the claudin family.</text>
</comment>
<feature type="transmembrane region" description="Helical" evidence="11">
    <location>
        <begin position="6"/>
        <end position="27"/>
    </location>
</feature>
<dbReference type="PANTHER" id="PTHR12002">
    <property type="entry name" value="CLAUDIN"/>
    <property type="match status" value="1"/>
</dbReference>
<dbReference type="GO" id="GO:0005923">
    <property type="term" value="C:bicellular tight junction"/>
    <property type="evidence" value="ECO:0007669"/>
    <property type="project" value="UniProtKB-SubCell"/>
</dbReference>
<dbReference type="InterPro" id="IPR006187">
    <property type="entry name" value="Claudin"/>
</dbReference>